<evidence type="ECO:0000313" key="8">
    <source>
        <dbReference type="EMBL" id="PTL37635.1"/>
    </source>
</evidence>
<evidence type="ECO:0000259" key="7">
    <source>
        <dbReference type="PROSITE" id="PS51094"/>
    </source>
</evidence>
<dbReference type="NCBIfam" id="TIGR00848">
    <property type="entry name" value="fruA"/>
    <property type="match status" value="1"/>
</dbReference>
<feature type="domain" description="PTS EIIA type-2" evidence="7">
    <location>
        <begin position="5"/>
        <end position="150"/>
    </location>
</feature>
<evidence type="ECO:0000256" key="1">
    <source>
        <dbReference type="ARBA" id="ARBA00004496"/>
    </source>
</evidence>
<keyword evidence="3" id="KW-0597">Phosphoprotein</keyword>
<dbReference type="SUPFAM" id="SSF55804">
    <property type="entry name" value="Phoshotransferase/anion transport protein"/>
    <property type="match status" value="1"/>
</dbReference>
<dbReference type="PROSITE" id="PS00372">
    <property type="entry name" value="PTS_EIIA_TYPE_2_HIS"/>
    <property type="match status" value="1"/>
</dbReference>
<dbReference type="GO" id="GO:0016020">
    <property type="term" value="C:membrane"/>
    <property type="evidence" value="ECO:0007669"/>
    <property type="project" value="InterPro"/>
</dbReference>
<reference evidence="8 9" key="1">
    <citation type="submission" date="2018-03" db="EMBL/GenBank/DDBJ databases">
        <title>Alkalicoccus saliphilus sp. nov., isolated from a mineral pool.</title>
        <authorList>
            <person name="Zhao B."/>
        </authorList>
    </citation>
    <scope>NUCLEOTIDE SEQUENCE [LARGE SCALE GENOMIC DNA]</scope>
    <source>
        <strain evidence="8 9">6AG</strain>
    </source>
</reference>
<dbReference type="CDD" id="cd00211">
    <property type="entry name" value="PTS_IIA_fru"/>
    <property type="match status" value="1"/>
</dbReference>
<dbReference type="Proteomes" id="UP000240509">
    <property type="component" value="Unassembled WGS sequence"/>
</dbReference>
<dbReference type="GO" id="GO:0009401">
    <property type="term" value="P:phosphoenolpyruvate-dependent sugar phosphotransferase system"/>
    <property type="evidence" value="ECO:0007669"/>
    <property type="project" value="UniProtKB-KW"/>
</dbReference>
<dbReference type="InterPro" id="IPR002178">
    <property type="entry name" value="PTS_EIIA_type-2_dom"/>
</dbReference>
<keyword evidence="5" id="KW-0808">Transferase</keyword>
<dbReference type="PANTHER" id="PTHR47738:SF2">
    <property type="entry name" value="PTS SYSTEM FRUCTOSE-LIKE EIIA COMPONENT"/>
    <property type="match status" value="1"/>
</dbReference>
<dbReference type="InterPro" id="IPR016152">
    <property type="entry name" value="PTrfase/Anion_transptr"/>
</dbReference>
<dbReference type="RefSeq" id="WP_107586144.1">
    <property type="nucleotide sequence ID" value="NZ_PZJJ01000040.1"/>
</dbReference>
<dbReference type="PROSITE" id="PS51094">
    <property type="entry name" value="PTS_EIIA_TYPE_2"/>
    <property type="match status" value="1"/>
</dbReference>
<sequence>MKLTDLILENLIHVHMEGLTKEEIIDELVDRFAEDDAINSKVDFKEAIMRREEQDSTGIGRGVAVPHGQSEAVLKTGVAFGLVAHGVDWNSHDGEPVQLIFMVADTEDDQGEQHLRIMQMIAKKLKDDDYRQRLLSVKNNDEALELLKEIQL</sequence>
<name>A0A2T4U2Q0_9BACI</name>
<keyword evidence="9" id="KW-1185">Reference proteome</keyword>
<keyword evidence="6" id="KW-0598">Phosphotransferase system</keyword>
<evidence type="ECO:0000256" key="4">
    <source>
        <dbReference type="ARBA" id="ARBA00022597"/>
    </source>
</evidence>
<evidence type="ECO:0000256" key="3">
    <source>
        <dbReference type="ARBA" id="ARBA00022553"/>
    </source>
</evidence>
<dbReference type="AlphaFoldDB" id="A0A2T4U2Q0"/>
<evidence type="ECO:0000256" key="2">
    <source>
        <dbReference type="ARBA" id="ARBA00022448"/>
    </source>
</evidence>
<evidence type="ECO:0000256" key="6">
    <source>
        <dbReference type="ARBA" id="ARBA00022683"/>
    </source>
</evidence>
<dbReference type="Gene3D" id="3.40.930.10">
    <property type="entry name" value="Mannitol-specific EII, Chain A"/>
    <property type="match status" value="1"/>
</dbReference>
<dbReference type="Pfam" id="PF00359">
    <property type="entry name" value="PTS_EIIA_2"/>
    <property type="match status" value="1"/>
</dbReference>
<dbReference type="OrthoDB" id="95460at2"/>
<evidence type="ECO:0000313" key="9">
    <source>
        <dbReference type="Proteomes" id="UP000240509"/>
    </source>
</evidence>
<dbReference type="GO" id="GO:0005737">
    <property type="term" value="C:cytoplasm"/>
    <property type="evidence" value="ECO:0007669"/>
    <property type="project" value="UniProtKB-SubCell"/>
</dbReference>
<comment type="subcellular location">
    <subcellularLocation>
        <location evidence="1">Cytoplasm</location>
    </subcellularLocation>
</comment>
<dbReference type="GO" id="GO:0008982">
    <property type="term" value="F:protein-N(PI)-phosphohistidine-sugar phosphotransferase activity"/>
    <property type="evidence" value="ECO:0007669"/>
    <property type="project" value="InterPro"/>
</dbReference>
<proteinExistence type="predicted"/>
<accession>A0A2T4U2Q0</accession>
<protein>
    <recommendedName>
        <fullName evidence="7">PTS EIIA type-2 domain-containing protein</fullName>
    </recommendedName>
</protein>
<comment type="caution">
    <text evidence="8">The sequence shown here is derived from an EMBL/GenBank/DDBJ whole genome shotgun (WGS) entry which is preliminary data.</text>
</comment>
<dbReference type="InterPro" id="IPR051541">
    <property type="entry name" value="PTS_SugarTrans_NitroReg"/>
</dbReference>
<keyword evidence="2" id="KW-0813">Transport</keyword>
<dbReference type="FunFam" id="3.40.930.10:FF:000009">
    <property type="entry name" value="PTS system, fructose specific IIABC component"/>
    <property type="match status" value="1"/>
</dbReference>
<organism evidence="8 9">
    <name type="scientific">Alkalicoccus saliphilus</name>
    <dbReference type="NCBI Taxonomy" id="200989"/>
    <lineage>
        <taxon>Bacteria</taxon>
        <taxon>Bacillati</taxon>
        <taxon>Bacillota</taxon>
        <taxon>Bacilli</taxon>
        <taxon>Bacillales</taxon>
        <taxon>Bacillaceae</taxon>
        <taxon>Alkalicoccus</taxon>
    </lineage>
</organism>
<evidence type="ECO:0000256" key="5">
    <source>
        <dbReference type="ARBA" id="ARBA00022679"/>
    </source>
</evidence>
<dbReference type="EMBL" id="PZJJ01000040">
    <property type="protein sequence ID" value="PTL37635.1"/>
    <property type="molecule type" value="Genomic_DNA"/>
</dbReference>
<dbReference type="PANTHER" id="PTHR47738">
    <property type="entry name" value="PTS SYSTEM FRUCTOSE-LIKE EIIA COMPONENT-RELATED"/>
    <property type="match status" value="1"/>
</dbReference>
<gene>
    <name evidence="8" type="ORF">C6Y45_15575</name>
</gene>
<keyword evidence="4" id="KW-0762">Sugar transport</keyword>
<dbReference type="InterPro" id="IPR004715">
    <property type="entry name" value="PTS_IIA_fruc"/>
</dbReference>